<name>A0A090D2B2_9BACT</name>
<comment type="caution">
    <text evidence="1">The sequence shown here is derived from an EMBL/GenBank/DDBJ whole genome shotgun (WGS) entry which is preliminary data.</text>
</comment>
<keyword evidence="2" id="KW-1185">Reference proteome</keyword>
<proteinExistence type="predicted"/>
<gene>
    <name evidence="1" type="ORF">CSEC_1688</name>
</gene>
<protein>
    <submittedName>
        <fullName evidence="1">Uncharacterized protein</fullName>
    </submittedName>
</protein>
<dbReference type="EMBL" id="CCEJ010000008">
    <property type="protein sequence ID" value="CDR34500.1"/>
    <property type="molecule type" value="Genomic_DNA"/>
</dbReference>
<reference evidence="1" key="2">
    <citation type="submission" date="2014-09" db="EMBL/GenBank/DDBJ databases">
        <title>Criblamydia sequanensis harbors a mega-plasmid encoding arsenite resistance.</title>
        <authorList>
            <person name="Bertelli C."/>
            <person name="Goesmann A."/>
            <person name="Greub G."/>
        </authorList>
    </citation>
    <scope>NUCLEOTIDE SEQUENCE [LARGE SCALE GENOMIC DNA]</scope>
    <source>
        <strain evidence="1">CRIB-18</strain>
    </source>
</reference>
<reference evidence="1" key="1">
    <citation type="submission" date="2013-12" db="EMBL/GenBank/DDBJ databases">
        <authorList>
            <person name="Linke B."/>
        </authorList>
    </citation>
    <scope>NUCLEOTIDE SEQUENCE [LARGE SCALE GENOMIC DNA]</scope>
    <source>
        <strain evidence="1">CRIB-18</strain>
    </source>
</reference>
<dbReference type="Proteomes" id="UP000031552">
    <property type="component" value="Unassembled WGS sequence"/>
</dbReference>
<organism evidence="1 2">
    <name type="scientific">Candidatus Criblamydia sequanensis CRIB-18</name>
    <dbReference type="NCBI Taxonomy" id="1437425"/>
    <lineage>
        <taxon>Bacteria</taxon>
        <taxon>Pseudomonadati</taxon>
        <taxon>Chlamydiota</taxon>
        <taxon>Chlamydiia</taxon>
        <taxon>Parachlamydiales</taxon>
        <taxon>Candidatus Criblamydiaceae</taxon>
        <taxon>Candidatus Criblamydia</taxon>
    </lineage>
</organism>
<dbReference type="RefSeq" id="WP_041018032.1">
    <property type="nucleotide sequence ID" value="NZ_CCEJ010000008.1"/>
</dbReference>
<evidence type="ECO:0000313" key="1">
    <source>
        <dbReference type="EMBL" id="CDR34500.1"/>
    </source>
</evidence>
<evidence type="ECO:0000313" key="2">
    <source>
        <dbReference type="Proteomes" id="UP000031552"/>
    </source>
</evidence>
<accession>A0A090D2B2</accession>
<sequence length="138" mass="16300">MVAKSLAIRKLKHELSFLEIELRELYLLLLKKNKALKGNDLEELHKIQTEESSVRENLRARLREAAFLFIELLYFKLSDKAEGKHLNITDLLHLLQNPLLEEDFLGNLEKPIRLFKERIDIMEAWNQELALEKNIPIQ</sequence>
<dbReference type="AlphaFoldDB" id="A0A090D2B2"/>